<feature type="transmembrane region" description="Helical" evidence="2">
    <location>
        <begin position="53"/>
        <end position="73"/>
    </location>
</feature>
<dbReference type="EMBL" id="CP041616">
    <property type="protein sequence ID" value="QDO88343.1"/>
    <property type="molecule type" value="Genomic_DNA"/>
</dbReference>
<accession>A0A516G9Z4</accession>
<keyword evidence="2" id="KW-0812">Transmembrane</keyword>
<evidence type="ECO:0000256" key="1">
    <source>
        <dbReference type="SAM" id="MobiDB-lite"/>
    </source>
</evidence>
<feature type="region of interest" description="Disordered" evidence="1">
    <location>
        <begin position="1"/>
        <end position="21"/>
    </location>
</feature>
<feature type="transmembrane region" description="Helical" evidence="2">
    <location>
        <begin position="28"/>
        <end position="47"/>
    </location>
</feature>
<evidence type="ECO:0000313" key="4">
    <source>
        <dbReference type="Proteomes" id="UP000315395"/>
    </source>
</evidence>
<keyword evidence="2" id="KW-1133">Transmembrane helix</keyword>
<keyword evidence="4" id="KW-1185">Reference proteome</keyword>
<dbReference type="RefSeq" id="WP_143783018.1">
    <property type="nucleotide sequence ID" value="NZ_CP041616.1"/>
</dbReference>
<feature type="compositionally biased region" description="Pro residues" evidence="1">
    <location>
        <begin position="1"/>
        <end position="10"/>
    </location>
</feature>
<reference evidence="3 4" key="1">
    <citation type="submission" date="2019-07" db="EMBL/GenBank/DDBJ databases">
        <title>complete genome sequencing of Ornithinimicrobium sp. H23M54.</title>
        <authorList>
            <person name="Bae J.-W."/>
            <person name="Lee S.-Y."/>
        </authorList>
    </citation>
    <scope>NUCLEOTIDE SEQUENCE [LARGE SCALE GENOMIC DNA]</scope>
    <source>
        <strain evidence="3 4">H23M54</strain>
    </source>
</reference>
<proteinExistence type="predicted"/>
<gene>
    <name evidence="3" type="ORF">FNH13_08300</name>
</gene>
<evidence type="ECO:0000313" key="3">
    <source>
        <dbReference type="EMBL" id="QDO88343.1"/>
    </source>
</evidence>
<evidence type="ECO:0008006" key="5">
    <source>
        <dbReference type="Google" id="ProtNLM"/>
    </source>
</evidence>
<keyword evidence="2" id="KW-0472">Membrane</keyword>
<sequence length="86" mass="9321">MTDTPDPQPEQEPVTLTRQQTARNKRQAWLYIVIGVALGVVAVIGLLADDAGFLDWLLLALAIINLTIGVMALTRPQPRLGSPDDS</sequence>
<dbReference type="KEGG" id="orz:FNH13_08300"/>
<dbReference type="AlphaFoldDB" id="A0A516G9Z4"/>
<name>A0A516G9Z4_9MICO</name>
<dbReference type="Proteomes" id="UP000315395">
    <property type="component" value="Chromosome"/>
</dbReference>
<evidence type="ECO:0000256" key="2">
    <source>
        <dbReference type="SAM" id="Phobius"/>
    </source>
</evidence>
<organism evidence="3 4">
    <name type="scientific">Ornithinimicrobium ciconiae</name>
    <dbReference type="NCBI Taxonomy" id="2594265"/>
    <lineage>
        <taxon>Bacteria</taxon>
        <taxon>Bacillati</taxon>
        <taxon>Actinomycetota</taxon>
        <taxon>Actinomycetes</taxon>
        <taxon>Micrococcales</taxon>
        <taxon>Ornithinimicrobiaceae</taxon>
        <taxon>Ornithinimicrobium</taxon>
    </lineage>
</organism>
<protein>
    <recommendedName>
        <fullName evidence="5">DUF2631 domain-containing protein</fullName>
    </recommendedName>
</protein>